<dbReference type="EMBL" id="CATOBB020000395">
    <property type="protein sequence ID" value="CAM9144930.1"/>
    <property type="molecule type" value="Genomic_DNA"/>
</dbReference>
<name>A0ACB1KEP1_RANTA</name>
<accession>A0ACB1KEP1</accession>
<gene>
    <name evidence="1" type="ORF">MRATA1EN22A_LOCUS29020</name>
</gene>
<evidence type="ECO:0000313" key="1">
    <source>
        <dbReference type="EMBL" id="CAM9144930.1"/>
    </source>
</evidence>
<proteinExistence type="predicted"/>
<reference evidence="1" key="1">
    <citation type="submission" date="2025-03" db="EMBL/GenBank/DDBJ databases">
        <authorList>
            <consortium name="ELIXIR-Norway"/>
            <consortium name="Elixir Norway"/>
        </authorList>
    </citation>
    <scope>NUCLEOTIDE SEQUENCE</scope>
</reference>
<evidence type="ECO:0000313" key="2">
    <source>
        <dbReference type="Proteomes" id="UP001162501"/>
    </source>
</evidence>
<sequence>TPETPHPAPPLAGGRRASRGRGTPSHVPTRFRVPGPRSQVPGPRSQVPGGPLPESRL</sequence>
<feature type="non-terminal residue" evidence="1">
    <location>
        <position position="1"/>
    </location>
</feature>
<comment type="caution">
    <text evidence="1">The sequence shown here is derived from an EMBL/GenBank/DDBJ whole genome shotgun (WGS) entry which is preliminary data.</text>
</comment>
<organism evidence="1 2">
    <name type="scientific">Rangifer tarandus platyrhynchus</name>
    <name type="common">Svalbard reindeer</name>
    <dbReference type="NCBI Taxonomy" id="3082113"/>
    <lineage>
        <taxon>Eukaryota</taxon>
        <taxon>Metazoa</taxon>
        <taxon>Chordata</taxon>
        <taxon>Craniata</taxon>
        <taxon>Vertebrata</taxon>
        <taxon>Euteleostomi</taxon>
        <taxon>Mammalia</taxon>
        <taxon>Eutheria</taxon>
        <taxon>Laurasiatheria</taxon>
        <taxon>Artiodactyla</taxon>
        <taxon>Ruminantia</taxon>
        <taxon>Pecora</taxon>
        <taxon>Cervidae</taxon>
        <taxon>Odocoileinae</taxon>
        <taxon>Rangifer</taxon>
    </lineage>
</organism>
<dbReference type="Proteomes" id="UP001162501">
    <property type="component" value="Unassembled WGS sequence"/>
</dbReference>
<feature type="non-terminal residue" evidence="1">
    <location>
        <position position="57"/>
    </location>
</feature>
<protein>
    <submittedName>
        <fullName evidence="1">Uncharacterized protein</fullName>
    </submittedName>
</protein>